<evidence type="ECO:0000256" key="1">
    <source>
        <dbReference type="SAM" id="MobiDB-lite"/>
    </source>
</evidence>
<feature type="region of interest" description="Disordered" evidence="1">
    <location>
        <begin position="55"/>
        <end position="75"/>
    </location>
</feature>
<protein>
    <submittedName>
        <fullName evidence="2">Uncharacterized protein</fullName>
    </submittedName>
</protein>
<gene>
    <name evidence="2" type="ORF">NA66_10484</name>
</gene>
<proteinExistence type="predicted"/>
<evidence type="ECO:0000313" key="3">
    <source>
        <dbReference type="Proteomes" id="UP000247755"/>
    </source>
</evidence>
<sequence length="214" mass="23676">MRAMGSTLVVELPPAFDGHPGLGTAAEPFPIQQFVTQLAVEALDKPVLPRITRRDEGRTDCGIPEPAHDLGSGKFGTVVRPNERWIAVQPHQSRQRQDDILRPQAGTDFDRQALAGIFIDHAKHLQRSPIDQLVVHEVVAPDRIRLCRTGQANVVATTTTARPPPRNVELQGSPHSPNARFAQRKLGRHPPVAEARHLLFSRNQSLAQTLILLR</sequence>
<dbReference type="EMBL" id="QJJY01000048">
    <property type="protein sequence ID" value="PXX21581.1"/>
    <property type="molecule type" value="Genomic_DNA"/>
</dbReference>
<dbReference type="Proteomes" id="UP000247755">
    <property type="component" value="Unassembled WGS sequence"/>
</dbReference>
<comment type="caution">
    <text evidence="2">The sequence shown here is derived from an EMBL/GenBank/DDBJ whole genome shotgun (WGS) entry which is preliminary data.</text>
</comment>
<organism evidence="2 3">
    <name type="scientific">Burkholderia pyrrocinia</name>
    <name type="common">Pseudomonas pyrrocinia</name>
    <dbReference type="NCBI Taxonomy" id="60550"/>
    <lineage>
        <taxon>Bacteria</taxon>
        <taxon>Pseudomonadati</taxon>
        <taxon>Pseudomonadota</taxon>
        <taxon>Betaproteobacteria</taxon>
        <taxon>Burkholderiales</taxon>
        <taxon>Burkholderiaceae</taxon>
        <taxon>Burkholderia</taxon>
        <taxon>Burkholderia cepacia complex</taxon>
    </lineage>
</organism>
<evidence type="ECO:0000313" key="2">
    <source>
        <dbReference type="EMBL" id="PXX21581.1"/>
    </source>
</evidence>
<accession>A0A318I9I1</accession>
<feature type="region of interest" description="Disordered" evidence="1">
    <location>
        <begin position="160"/>
        <end position="180"/>
    </location>
</feature>
<reference evidence="2 3" key="1">
    <citation type="submission" date="2018-05" db="EMBL/GenBank/DDBJ databases">
        <title>Comparative genomics of bacterial root endophytes of switchgrass collected from native prairies over two seasons.</title>
        <authorList>
            <person name="Tang Y."/>
        </authorList>
    </citation>
    <scope>NUCLEOTIDE SEQUENCE [LARGE SCALE GENOMIC DNA]</scope>
    <source>
        <strain evidence="2 3">NFIX32</strain>
    </source>
</reference>
<dbReference type="AlphaFoldDB" id="A0A318I9I1"/>
<name>A0A318I9I1_BURPY</name>